<sequence length="514" mass="57740">MPIAFDTNLGGLVGVICLALLVSRIRKTSSSLPLPPGPPPIPFLGNVIGLKPDTVWLSYTEWAAKYGEIIYTTALNQRILVISSERVAHDLFGKRSSIYSDRLQMALVEVFGLDILTSSIPYGPLWRTHRRLYHQVFQERSALRYRPQQLQKAYNMVEQFMGDPEHYLDHLQTYAAAVVMSVVYGYDIQPTNDPLVHAAKIATGMITEVATAEKSAIISAFPFLLKLPAWFPGMSFLNDSVICRKYTDEMLDLPYEYVKKSLAEGVAKPSMVSDALQRYKIDSDDKQNPEMAMAIKSSSGTAYAAASDTTNATILVFFLAMMQNPEIQARAHAELDRVVGDERLPAFEDREALPYIDALIRETRRWRPITPIGVPHATVEDDVYEGYYIPKGVAVVSNLWAISRNETKYPFPETFRPERFIGPDGKLTDDTVQWSFGFGRRICPGRHIADAALWGAIASVLAVFRIEKPDGPEEEIKWKHGLTIRPLPFKCKFVPRKDGMNPAKLRSLIEISAH</sequence>
<gene>
    <name evidence="1" type="ORF">BJ138DRAFT_1098065</name>
</gene>
<name>A0ACB8APU3_9AGAM</name>
<dbReference type="Proteomes" id="UP000790377">
    <property type="component" value="Unassembled WGS sequence"/>
</dbReference>
<reference evidence="1" key="1">
    <citation type="journal article" date="2021" name="New Phytol.">
        <title>Evolutionary innovations through gain and loss of genes in the ectomycorrhizal Boletales.</title>
        <authorList>
            <person name="Wu G."/>
            <person name="Miyauchi S."/>
            <person name="Morin E."/>
            <person name="Kuo A."/>
            <person name="Drula E."/>
            <person name="Varga T."/>
            <person name="Kohler A."/>
            <person name="Feng B."/>
            <person name="Cao Y."/>
            <person name="Lipzen A."/>
            <person name="Daum C."/>
            <person name="Hundley H."/>
            <person name="Pangilinan J."/>
            <person name="Johnson J."/>
            <person name="Barry K."/>
            <person name="LaButti K."/>
            <person name="Ng V."/>
            <person name="Ahrendt S."/>
            <person name="Min B."/>
            <person name="Choi I.G."/>
            <person name="Park H."/>
            <person name="Plett J.M."/>
            <person name="Magnuson J."/>
            <person name="Spatafora J.W."/>
            <person name="Nagy L.G."/>
            <person name="Henrissat B."/>
            <person name="Grigoriev I.V."/>
            <person name="Yang Z.L."/>
            <person name="Xu J."/>
            <person name="Martin F.M."/>
        </authorList>
    </citation>
    <scope>NUCLEOTIDE SEQUENCE</scope>
    <source>
        <strain evidence="1">ATCC 28755</strain>
    </source>
</reference>
<comment type="caution">
    <text evidence="1">The sequence shown here is derived from an EMBL/GenBank/DDBJ whole genome shotgun (WGS) entry which is preliminary data.</text>
</comment>
<organism evidence="1 2">
    <name type="scientific">Hygrophoropsis aurantiaca</name>
    <dbReference type="NCBI Taxonomy" id="72124"/>
    <lineage>
        <taxon>Eukaryota</taxon>
        <taxon>Fungi</taxon>
        <taxon>Dikarya</taxon>
        <taxon>Basidiomycota</taxon>
        <taxon>Agaricomycotina</taxon>
        <taxon>Agaricomycetes</taxon>
        <taxon>Agaricomycetidae</taxon>
        <taxon>Boletales</taxon>
        <taxon>Coniophorineae</taxon>
        <taxon>Hygrophoropsidaceae</taxon>
        <taxon>Hygrophoropsis</taxon>
    </lineage>
</organism>
<proteinExistence type="predicted"/>
<dbReference type="EMBL" id="MU267603">
    <property type="protein sequence ID" value="KAH7915194.1"/>
    <property type="molecule type" value="Genomic_DNA"/>
</dbReference>
<keyword evidence="2" id="KW-1185">Reference proteome</keyword>
<evidence type="ECO:0000313" key="1">
    <source>
        <dbReference type="EMBL" id="KAH7915194.1"/>
    </source>
</evidence>
<protein>
    <submittedName>
        <fullName evidence="1">Cytochrome P450</fullName>
    </submittedName>
</protein>
<evidence type="ECO:0000313" key="2">
    <source>
        <dbReference type="Proteomes" id="UP000790377"/>
    </source>
</evidence>
<accession>A0ACB8APU3</accession>